<comment type="similarity">
    <text evidence="1">Belongs to the membrane fusion protein (MFP) (TC 8.A.1) family.</text>
</comment>
<dbReference type="GO" id="GO:1990281">
    <property type="term" value="C:efflux pump complex"/>
    <property type="evidence" value="ECO:0007669"/>
    <property type="project" value="TreeGrafter"/>
</dbReference>
<reference evidence="5 6" key="1">
    <citation type="submission" date="2020-04" db="EMBL/GenBank/DDBJ databases">
        <title>Complete genome of a Psychrophilic, Marine, Gas Vacuolate Bacterium Polaromonas vacuolata KCTC 22033T.</title>
        <authorList>
            <person name="Hwang K."/>
            <person name="Kim K.M."/>
        </authorList>
    </citation>
    <scope>NUCLEOTIDE SEQUENCE [LARGE SCALE GENOMIC DNA]</scope>
    <source>
        <strain evidence="5 6">KCTC 22033</strain>
    </source>
</reference>
<sequence length="393" mass="41748">MKKPQRSTAIFLLILSALLLVAMATFFYLKTQRQSAKTSPTKPALTVSTAALEQSLLPQRLSANGAIWPWQEAVIGSEAGGLRLTEVRVNVGDQVRKGQILATFAIESVQAEVAQAQASLAEAQANALDAAGNAEKARSLQRSGALSEQQINQFQTAEKTASARMLSARAMLEVQQVKLKQTRLLAPDDGVISARNATLGAVVGAGSELFRMIRGGRLEWRAEVTSSELSRIKTGMSVNLLAANGLPIKGKVRMIAPTVDPQTRLALVYVDLPLQAGAPNDPAAIRAGMFASGEFEMGKTMGLTAAQQSVLVRDGFSYVYTLGEDGHARQLKVQTGRRFGERIEIREGLAPGAVLVTSGAGFLNDGDLVRVVNPPMPPTASTAANPVPTKPQP</sequence>
<evidence type="ECO:0000259" key="3">
    <source>
        <dbReference type="Pfam" id="PF25954"/>
    </source>
</evidence>
<gene>
    <name evidence="5" type="primary">cnrB</name>
    <name evidence="5" type="ORF">HC248_03457</name>
</gene>
<dbReference type="Proteomes" id="UP000502041">
    <property type="component" value="Chromosome"/>
</dbReference>
<dbReference type="NCBIfam" id="TIGR01730">
    <property type="entry name" value="RND_mfp"/>
    <property type="match status" value="1"/>
</dbReference>
<dbReference type="InterPro" id="IPR058627">
    <property type="entry name" value="MdtA-like_C"/>
</dbReference>
<dbReference type="KEGG" id="pvac:HC248_03457"/>
<dbReference type="EMBL" id="CP051461">
    <property type="protein sequence ID" value="QJC58120.1"/>
    <property type="molecule type" value="Genomic_DNA"/>
</dbReference>
<dbReference type="Gene3D" id="2.40.50.100">
    <property type="match status" value="1"/>
</dbReference>
<dbReference type="AlphaFoldDB" id="A0A6H2HE72"/>
<organism evidence="5 6">
    <name type="scientific">Polaromonas vacuolata</name>
    <dbReference type="NCBI Taxonomy" id="37448"/>
    <lineage>
        <taxon>Bacteria</taxon>
        <taxon>Pseudomonadati</taxon>
        <taxon>Pseudomonadota</taxon>
        <taxon>Betaproteobacteria</taxon>
        <taxon>Burkholderiales</taxon>
        <taxon>Comamonadaceae</taxon>
        <taxon>Polaromonas</taxon>
    </lineage>
</organism>
<dbReference type="GO" id="GO:0015562">
    <property type="term" value="F:efflux transmembrane transporter activity"/>
    <property type="evidence" value="ECO:0007669"/>
    <property type="project" value="TreeGrafter"/>
</dbReference>
<dbReference type="PANTHER" id="PTHR30469">
    <property type="entry name" value="MULTIDRUG RESISTANCE PROTEIN MDTA"/>
    <property type="match status" value="1"/>
</dbReference>
<dbReference type="SUPFAM" id="SSF111369">
    <property type="entry name" value="HlyD-like secretion proteins"/>
    <property type="match status" value="1"/>
</dbReference>
<dbReference type="PANTHER" id="PTHR30469:SF15">
    <property type="entry name" value="HLYD FAMILY OF SECRETION PROTEINS"/>
    <property type="match status" value="1"/>
</dbReference>
<feature type="domain" description="Multidrug resistance protein MdtA-like C-terminal permuted SH3" evidence="4">
    <location>
        <begin position="315"/>
        <end position="360"/>
    </location>
</feature>
<evidence type="ECO:0000256" key="1">
    <source>
        <dbReference type="ARBA" id="ARBA00009477"/>
    </source>
</evidence>
<name>A0A6H2HE72_9BURK</name>
<accession>A0A6H2HE72</accession>
<evidence type="ECO:0000313" key="5">
    <source>
        <dbReference type="EMBL" id="QJC58120.1"/>
    </source>
</evidence>
<dbReference type="RefSeq" id="WP_168923523.1">
    <property type="nucleotide sequence ID" value="NZ_CP051461.1"/>
</dbReference>
<dbReference type="Gene3D" id="2.40.30.170">
    <property type="match status" value="1"/>
</dbReference>
<dbReference type="InterPro" id="IPR006143">
    <property type="entry name" value="RND_pump_MFP"/>
</dbReference>
<evidence type="ECO:0000259" key="4">
    <source>
        <dbReference type="Pfam" id="PF25967"/>
    </source>
</evidence>
<proteinExistence type="inferred from homology"/>
<dbReference type="InterPro" id="IPR058792">
    <property type="entry name" value="Beta-barrel_RND_2"/>
</dbReference>
<feature type="region of interest" description="Disordered" evidence="2">
    <location>
        <begin position="374"/>
        <end position="393"/>
    </location>
</feature>
<dbReference type="Gene3D" id="2.40.420.20">
    <property type="match status" value="1"/>
</dbReference>
<dbReference type="Gene3D" id="1.10.287.470">
    <property type="entry name" value="Helix hairpin bin"/>
    <property type="match status" value="1"/>
</dbReference>
<evidence type="ECO:0000256" key="2">
    <source>
        <dbReference type="SAM" id="MobiDB-lite"/>
    </source>
</evidence>
<dbReference type="Pfam" id="PF25967">
    <property type="entry name" value="RND-MFP_C"/>
    <property type="match status" value="1"/>
</dbReference>
<dbReference type="Pfam" id="PF25954">
    <property type="entry name" value="Beta-barrel_RND_2"/>
    <property type="match status" value="1"/>
</dbReference>
<protein>
    <submittedName>
        <fullName evidence="5">Nickel and cobalt resistance protein CnrB</fullName>
    </submittedName>
</protein>
<keyword evidence="6" id="KW-1185">Reference proteome</keyword>
<feature type="domain" description="CusB-like beta-barrel" evidence="3">
    <location>
        <begin position="222"/>
        <end position="295"/>
    </location>
</feature>
<evidence type="ECO:0000313" key="6">
    <source>
        <dbReference type="Proteomes" id="UP000502041"/>
    </source>
</evidence>